<name>A0A7J6KXG6_PERCH</name>
<comment type="caution">
    <text evidence="2">The sequence shown here is derived from an EMBL/GenBank/DDBJ whole genome shotgun (WGS) entry which is preliminary data.</text>
</comment>
<keyword evidence="1" id="KW-0472">Membrane</keyword>
<sequence>MAPYRRGNAARAAALVQQNNRGKLNRVIEEFEGDFYADSTKKSMLARFRLWCKLAIGLGCSPLPVTIFLLTSIAAILKHSGYRSTVAYIQTDISYHTQAGYELTIGRVDGY</sequence>
<dbReference type="Proteomes" id="UP000591131">
    <property type="component" value="Unassembled WGS sequence"/>
</dbReference>
<dbReference type="OrthoDB" id="447121at2759"/>
<proteinExistence type="predicted"/>
<protein>
    <submittedName>
        <fullName evidence="2">Uncharacterized protein</fullName>
    </submittedName>
</protein>
<evidence type="ECO:0000313" key="3">
    <source>
        <dbReference type="Proteomes" id="UP000591131"/>
    </source>
</evidence>
<accession>A0A7J6KXG6</accession>
<keyword evidence="1" id="KW-0812">Transmembrane</keyword>
<dbReference type="EMBL" id="JAAPAO010000972">
    <property type="protein sequence ID" value="KAF4652033.1"/>
    <property type="molecule type" value="Genomic_DNA"/>
</dbReference>
<gene>
    <name evidence="2" type="ORF">FOL47_011297</name>
</gene>
<organism evidence="2 3">
    <name type="scientific">Perkinsus chesapeaki</name>
    <name type="common">Clam parasite</name>
    <name type="synonym">Perkinsus andrewsi</name>
    <dbReference type="NCBI Taxonomy" id="330153"/>
    <lineage>
        <taxon>Eukaryota</taxon>
        <taxon>Sar</taxon>
        <taxon>Alveolata</taxon>
        <taxon>Perkinsozoa</taxon>
        <taxon>Perkinsea</taxon>
        <taxon>Perkinsida</taxon>
        <taxon>Perkinsidae</taxon>
        <taxon>Perkinsus</taxon>
    </lineage>
</organism>
<feature type="transmembrane region" description="Helical" evidence="1">
    <location>
        <begin position="50"/>
        <end position="77"/>
    </location>
</feature>
<evidence type="ECO:0000313" key="2">
    <source>
        <dbReference type="EMBL" id="KAF4652033.1"/>
    </source>
</evidence>
<keyword evidence="3" id="KW-1185">Reference proteome</keyword>
<dbReference type="AlphaFoldDB" id="A0A7J6KXG6"/>
<keyword evidence="1" id="KW-1133">Transmembrane helix</keyword>
<evidence type="ECO:0000256" key="1">
    <source>
        <dbReference type="SAM" id="Phobius"/>
    </source>
</evidence>
<reference evidence="2 3" key="1">
    <citation type="submission" date="2020-04" db="EMBL/GenBank/DDBJ databases">
        <title>Perkinsus chesapeaki whole genome sequence.</title>
        <authorList>
            <person name="Bogema D.R."/>
        </authorList>
    </citation>
    <scope>NUCLEOTIDE SEQUENCE [LARGE SCALE GENOMIC DNA]</scope>
    <source>
        <strain evidence="2">ATCC PRA-425</strain>
    </source>
</reference>